<dbReference type="OrthoDB" id="2647501at2"/>
<gene>
    <name evidence="1" type="ORF">SAMN04488542_13620</name>
</gene>
<reference evidence="1 2" key="1">
    <citation type="submission" date="2016-10" db="EMBL/GenBank/DDBJ databases">
        <authorList>
            <person name="de Groot N.N."/>
        </authorList>
    </citation>
    <scope>NUCLEOTIDE SEQUENCE [LARGE SCALE GENOMIC DNA]</scope>
    <source>
        <strain evidence="1 2">DSM 28129</strain>
    </source>
</reference>
<dbReference type="AlphaFoldDB" id="A0A1G7TCS9"/>
<proteinExistence type="predicted"/>
<dbReference type="EMBL" id="FNBG01000036">
    <property type="protein sequence ID" value="SDG33113.1"/>
    <property type="molecule type" value="Genomic_DNA"/>
</dbReference>
<accession>A0A1G7TCS9</accession>
<keyword evidence="2" id="KW-1185">Reference proteome</keyword>
<dbReference type="Proteomes" id="UP000198972">
    <property type="component" value="Unassembled WGS sequence"/>
</dbReference>
<name>A0A1G7TCS9_9BACL</name>
<evidence type="ECO:0000313" key="1">
    <source>
        <dbReference type="EMBL" id="SDG33113.1"/>
    </source>
</evidence>
<protein>
    <submittedName>
        <fullName evidence="1">Uncharacterized protein</fullName>
    </submittedName>
</protein>
<dbReference type="RefSeq" id="WP_091235561.1">
    <property type="nucleotide sequence ID" value="NZ_FNBG01000036.1"/>
</dbReference>
<sequence length="86" mass="9893">MRKLSLQDIQSRLSKSNPDVNLAVAKFRDMTIEQGWSLSRNRPRSADEIKALNYIARITILKGIRSGTIAYDKEKRVLRIEKYAKG</sequence>
<organism evidence="1 2">
    <name type="scientific">Fontibacillus panacisegetis</name>
    <dbReference type="NCBI Taxonomy" id="670482"/>
    <lineage>
        <taxon>Bacteria</taxon>
        <taxon>Bacillati</taxon>
        <taxon>Bacillota</taxon>
        <taxon>Bacilli</taxon>
        <taxon>Bacillales</taxon>
        <taxon>Paenibacillaceae</taxon>
        <taxon>Fontibacillus</taxon>
    </lineage>
</organism>
<evidence type="ECO:0000313" key="2">
    <source>
        <dbReference type="Proteomes" id="UP000198972"/>
    </source>
</evidence>